<dbReference type="RefSeq" id="XP_065666985.1">
    <property type="nucleotide sequence ID" value="XM_065810913.1"/>
</dbReference>
<feature type="transmembrane region" description="Helical" evidence="7">
    <location>
        <begin position="470"/>
        <end position="495"/>
    </location>
</feature>
<evidence type="ECO:0000256" key="7">
    <source>
        <dbReference type="SAM" id="Phobius"/>
    </source>
</evidence>
<feature type="transmembrane region" description="Helical" evidence="7">
    <location>
        <begin position="223"/>
        <end position="244"/>
    </location>
</feature>
<feature type="transmembrane region" description="Helical" evidence="7">
    <location>
        <begin position="345"/>
        <end position="366"/>
    </location>
</feature>
<keyword evidence="4 7" id="KW-1133">Transmembrane helix</keyword>
<feature type="transmembrane region" description="Helical" evidence="7">
    <location>
        <begin position="501"/>
        <end position="522"/>
    </location>
</feature>
<dbReference type="GeneID" id="100214056"/>
<accession>A0ABM4CYE5</accession>
<feature type="transmembrane region" description="Helical" evidence="7">
    <location>
        <begin position="98"/>
        <end position="117"/>
    </location>
</feature>
<dbReference type="Pfam" id="PF12832">
    <property type="entry name" value="MFS_1_like"/>
    <property type="match status" value="1"/>
</dbReference>
<feature type="transmembrane region" description="Helical" evidence="7">
    <location>
        <begin position="378"/>
        <end position="398"/>
    </location>
</feature>
<gene>
    <name evidence="10" type="primary">LOC100214056</name>
</gene>
<protein>
    <submittedName>
        <fullName evidence="10">Major facilitator superfamily domain-containing protein 6</fullName>
    </submittedName>
</protein>
<dbReference type="CDD" id="cd17335">
    <property type="entry name" value="MFS_MFSD6"/>
    <property type="match status" value="1"/>
</dbReference>
<feature type="compositionally biased region" description="Polar residues" evidence="6">
    <location>
        <begin position="590"/>
        <end position="613"/>
    </location>
</feature>
<feature type="region of interest" description="Disordered" evidence="6">
    <location>
        <begin position="528"/>
        <end position="548"/>
    </location>
</feature>
<reference evidence="10" key="1">
    <citation type="submission" date="2025-08" db="UniProtKB">
        <authorList>
            <consortium name="RefSeq"/>
        </authorList>
    </citation>
    <scope>IDENTIFICATION</scope>
</reference>
<keyword evidence="9" id="KW-1185">Reference proteome</keyword>
<name>A0ABM4CYE5_HYDVU</name>
<dbReference type="InterPro" id="IPR024989">
    <property type="entry name" value="MFS_assoc_dom"/>
</dbReference>
<dbReference type="InterPro" id="IPR051717">
    <property type="entry name" value="MFS_MFSD6"/>
</dbReference>
<feature type="region of interest" description="Disordered" evidence="6">
    <location>
        <begin position="561"/>
        <end position="613"/>
    </location>
</feature>
<evidence type="ECO:0000256" key="1">
    <source>
        <dbReference type="ARBA" id="ARBA00004141"/>
    </source>
</evidence>
<evidence type="ECO:0000256" key="2">
    <source>
        <dbReference type="ARBA" id="ARBA00005241"/>
    </source>
</evidence>
<dbReference type="PANTHER" id="PTHR16172">
    <property type="entry name" value="MAJOR FACILITATOR SUPERFAMILY DOMAIN-CONTAINING PROTEIN 6-LIKE"/>
    <property type="match status" value="1"/>
</dbReference>
<evidence type="ECO:0000256" key="5">
    <source>
        <dbReference type="ARBA" id="ARBA00023136"/>
    </source>
</evidence>
<dbReference type="PANTHER" id="PTHR16172:SF2">
    <property type="entry name" value="MAJOR FACILITATOR SUPERFAMILY DOMAIN-CONTAINING PROTEIN 6"/>
    <property type="match status" value="1"/>
</dbReference>
<organism evidence="9 10">
    <name type="scientific">Hydra vulgaris</name>
    <name type="common">Hydra</name>
    <name type="synonym">Hydra attenuata</name>
    <dbReference type="NCBI Taxonomy" id="6087"/>
    <lineage>
        <taxon>Eukaryota</taxon>
        <taxon>Metazoa</taxon>
        <taxon>Cnidaria</taxon>
        <taxon>Hydrozoa</taxon>
        <taxon>Hydroidolina</taxon>
        <taxon>Anthoathecata</taxon>
        <taxon>Aplanulata</taxon>
        <taxon>Hydridae</taxon>
        <taxon>Hydra</taxon>
    </lineage>
</organism>
<evidence type="ECO:0000313" key="10">
    <source>
        <dbReference type="RefSeq" id="XP_065666985.1"/>
    </source>
</evidence>
<feature type="transmembrane region" description="Helical" evidence="7">
    <location>
        <begin position="295"/>
        <end position="317"/>
    </location>
</feature>
<feature type="compositionally biased region" description="Basic and acidic residues" evidence="6">
    <location>
        <begin position="561"/>
        <end position="575"/>
    </location>
</feature>
<feature type="transmembrane region" description="Helical" evidence="7">
    <location>
        <begin position="410"/>
        <end position="427"/>
    </location>
</feature>
<feature type="domain" description="Major facilitator superfamily associated" evidence="8">
    <location>
        <begin position="64"/>
        <end position="502"/>
    </location>
</feature>
<sequence>MTGEKKSDGGDAGGNARTDVEKPSQVNKPVEDEEEDDSLKLKTTEDRRAEGLCCPRVNRQLLTSKAFYFCFFSAWGSLLPYLALYFKQLMLTPSQVGIIMGLKPFVNFLATPVWGALTDKFHIHKIVLIVSMTALITSTFSLSLVPGPKQQATIIKNHCNRTEDMSEMMALDGEQEIGKMVVLERETSDFYFSKERWPWPVDFIASFEQDFYNRYKIDASKTFTSLFLITLFGTVIASPSLALVDTATLQMLGKETHRYGKQRLTGSLGWGLGAFIVGASLKTTHHCSISKSREIVDYIPCFYVFAVLMTLGLVVAFKFKFSSSQKAGQTRSLSVGLVALKDPTYLMFLFTALYLGFLMAFIKTFLFWHLKDLGGTQLLFSVISAVNCVAEVSMYFLSEKLISKIGQIRVLYLGLICYSIRLFYYSILPYTWLVLVVELLPGITTAAVWAACLSYVSINSRPGAQTTMQCILHGVHWGLGYGAGEVIGGILVHHYGAPTTFVMFGILCIVVLLLYILINMIWGEKDRKRRQDDETQTEGFTMFTNDDDATEELDESIKGVSDEGLKTKKENDHQVNKPGVTQLKGEKTESSSLEKNVPTNSPSYKNVPSSIKSEEPNNQFDFSLVTTDQNHQLQNSSPMTVKSNMKQDNSKQNSPMYLTPITSPSMPVKTNHNEHEKAQLISNDKVETKIDTIETKEAIKKIIDN</sequence>
<evidence type="ECO:0000256" key="4">
    <source>
        <dbReference type="ARBA" id="ARBA00022989"/>
    </source>
</evidence>
<dbReference type="InterPro" id="IPR036259">
    <property type="entry name" value="MFS_trans_sf"/>
</dbReference>
<feature type="transmembrane region" description="Helical" evidence="7">
    <location>
        <begin position="264"/>
        <end position="283"/>
    </location>
</feature>
<evidence type="ECO:0000313" key="9">
    <source>
        <dbReference type="Proteomes" id="UP001652625"/>
    </source>
</evidence>
<feature type="region of interest" description="Disordered" evidence="6">
    <location>
        <begin position="632"/>
        <end position="654"/>
    </location>
</feature>
<evidence type="ECO:0000256" key="3">
    <source>
        <dbReference type="ARBA" id="ARBA00022692"/>
    </source>
</evidence>
<evidence type="ECO:0000259" key="8">
    <source>
        <dbReference type="Pfam" id="PF12832"/>
    </source>
</evidence>
<comment type="similarity">
    <text evidence="2">Belongs to the major facilitator superfamily. MFSD6 family.</text>
</comment>
<feature type="transmembrane region" description="Helical" evidence="7">
    <location>
        <begin position="66"/>
        <end position="86"/>
    </location>
</feature>
<feature type="transmembrane region" description="Helical" evidence="7">
    <location>
        <begin position="439"/>
        <end position="458"/>
    </location>
</feature>
<dbReference type="Gene3D" id="1.20.1250.20">
    <property type="entry name" value="MFS general substrate transporter like domains"/>
    <property type="match status" value="3"/>
</dbReference>
<comment type="subcellular location">
    <subcellularLocation>
        <location evidence="1">Membrane</location>
        <topology evidence="1">Multi-pass membrane protein</topology>
    </subcellularLocation>
</comment>
<feature type="region of interest" description="Disordered" evidence="6">
    <location>
        <begin position="1"/>
        <end position="42"/>
    </location>
</feature>
<keyword evidence="5 7" id="KW-0472">Membrane</keyword>
<keyword evidence="3 7" id="KW-0812">Transmembrane</keyword>
<feature type="transmembrane region" description="Helical" evidence="7">
    <location>
        <begin position="126"/>
        <end position="145"/>
    </location>
</feature>
<dbReference type="Proteomes" id="UP001652625">
    <property type="component" value="Chromosome 11"/>
</dbReference>
<evidence type="ECO:0000256" key="6">
    <source>
        <dbReference type="SAM" id="MobiDB-lite"/>
    </source>
</evidence>
<dbReference type="SUPFAM" id="SSF103473">
    <property type="entry name" value="MFS general substrate transporter"/>
    <property type="match status" value="1"/>
</dbReference>
<proteinExistence type="inferred from homology"/>